<evidence type="ECO:0000313" key="1">
    <source>
        <dbReference type="EMBL" id="OGY08554.1"/>
    </source>
</evidence>
<name>A0A1G1UZJ5_9BACT</name>
<evidence type="ECO:0000313" key="2">
    <source>
        <dbReference type="Proteomes" id="UP000177967"/>
    </source>
</evidence>
<dbReference type="Proteomes" id="UP000177967">
    <property type="component" value="Unassembled WGS sequence"/>
</dbReference>
<dbReference type="EMBL" id="MHBW01000025">
    <property type="protein sequence ID" value="OGY08554.1"/>
    <property type="molecule type" value="Genomic_DNA"/>
</dbReference>
<proteinExistence type="predicted"/>
<organism evidence="1 2">
    <name type="scientific">Candidatus Blackburnbacteria bacterium RIFCSPHIGHO2_01_FULL_43_15b</name>
    <dbReference type="NCBI Taxonomy" id="1797513"/>
    <lineage>
        <taxon>Bacteria</taxon>
        <taxon>Candidatus Blackburniibacteriota</taxon>
    </lineage>
</organism>
<reference evidence="1 2" key="1">
    <citation type="journal article" date="2016" name="Nat. Commun.">
        <title>Thousands of microbial genomes shed light on interconnected biogeochemical processes in an aquifer system.</title>
        <authorList>
            <person name="Anantharaman K."/>
            <person name="Brown C.T."/>
            <person name="Hug L.A."/>
            <person name="Sharon I."/>
            <person name="Castelle C.J."/>
            <person name="Probst A.J."/>
            <person name="Thomas B.C."/>
            <person name="Singh A."/>
            <person name="Wilkins M.J."/>
            <person name="Karaoz U."/>
            <person name="Brodie E.L."/>
            <person name="Williams K.H."/>
            <person name="Hubbard S.S."/>
            <person name="Banfield J.F."/>
        </authorList>
    </citation>
    <scope>NUCLEOTIDE SEQUENCE [LARGE SCALE GENOMIC DNA]</scope>
</reference>
<protein>
    <submittedName>
        <fullName evidence="1">Uncharacterized protein</fullName>
    </submittedName>
</protein>
<gene>
    <name evidence="1" type="ORF">A2782_03955</name>
</gene>
<accession>A0A1G1UZJ5</accession>
<dbReference type="AlphaFoldDB" id="A0A1G1UZJ5"/>
<comment type="caution">
    <text evidence="1">The sequence shown here is derived from an EMBL/GenBank/DDBJ whole genome shotgun (WGS) entry which is preliminary data.</text>
</comment>
<sequence length="77" mass="8656">MLERLKYPTVPQGENLIGGVNQQERSFRVTKGNPHRLYAGVHSVYMNVQDIVGTLKRFKELAGIHNRGGRLGNLLIV</sequence>